<name>B0RSV3_XANCB</name>
<organism evidence="1 2">
    <name type="scientific">Xanthomonas campestris pv. campestris (strain B100)</name>
    <dbReference type="NCBI Taxonomy" id="509169"/>
    <lineage>
        <taxon>Bacteria</taxon>
        <taxon>Pseudomonadati</taxon>
        <taxon>Pseudomonadota</taxon>
        <taxon>Gammaproteobacteria</taxon>
        <taxon>Lysobacterales</taxon>
        <taxon>Lysobacteraceae</taxon>
        <taxon>Xanthomonas</taxon>
    </lineage>
</organism>
<dbReference type="EMBL" id="AM920689">
    <property type="protein sequence ID" value="CAP51539.1"/>
    <property type="molecule type" value="Genomic_DNA"/>
</dbReference>
<dbReference type="HOGENOM" id="CLU_2482537_0_0_6"/>
<gene>
    <name evidence="1" type="ORF">XCCB100_2186</name>
</gene>
<evidence type="ECO:0000313" key="2">
    <source>
        <dbReference type="Proteomes" id="UP000001188"/>
    </source>
</evidence>
<dbReference type="KEGG" id="xca:xcc-b100_2186"/>
<dbReference type="AlphaFoldDB" id="B0RSV3"/>
<accession>B0RSV3</accession>
<sequence>MPGCSGSEPGTEVLLEVNRDRRAGDRVMTKIFGERMSDAMEEVDTPEKHIERIDGWIRALTSEAHFQDERVCRLPAIQCQIKLEVCG</sequence>
<dbReference type="Proteomes" id="UP000001188">
    <property type="component" value="Chromosome"/>
</dbReference>
<reference evidence="1 2" key="1">
    <citation type="journal article" date="2008" name="J. Biotechnol.">
        <title>The genome of Xanthomonas campestris pv. campestris B100 and its use for the reconstruction of metabolic pathways involved in xanthan biosynthesis.</title>
        <authorList>
            <person name="Vorholter F.J."/>
            <person name="Schneiker S."/>
            <person name="Goesmann A."/>
            <person name="Krause L."/>
            <person name="Bekel T."/>
            <person name="Kaiser O."/>
            <person name="Linke B."/>
            <person name="Patschkowski T."/>
            <person name="Ruckert C."/>
            <person name="Schmid J."/>
            <person name="Sidhu V.K."/>
            <person name="Sieber V."/>
            <person name="Tauch A."/>
            <person name="Watt S.A."/>
            <person name="Weisshaar B."/>
            <person name="Becker A."/>
            <person name="Niehaus K."/>
            <person name="Puhler A."/>
        </authorList>
    </citation>
    <scope>NUCLEOTIDE SEQUENCE [LARGE SCALE GENOMIC DNA]</scope>
    <source>
        <strain evidence="1 2">B100</strain>
    </source>
</reference>
<protein>
    <submittedName>
        <fullName evidence="1">Uncharacterized protein</fullName>
    </submittedName>
</protein>
<evidence type="ECO:0000313" key="1">
    <source>
        <dbReference type="EMBL" id="CAP51539.1"/>
    </source>
</evidence>
<proteinExistence type="predicted"/>